<keyword evidence="2" id="KW-0808">Transferase</keyword>
<protein>
    <recommendedName>
        <fullName evidence="6">CoA transferase</fullName>
    </recommendedName>
</protein>
<feature type="region of interest" description="Disordered" evidence="3">
    <location>
        <begin position="319"/>
        <end position="371"/>
    </location>
</feature>
<dbReference type="Gene3D" id="3.40.50.10540">
    <property type="entry name" value="Crotonobetainyl-coa:carnitine coa-transferase, domain 1"/>
    <property type="match status" value="2"/>
</dbReference>
<dbReference type="EMBL" id="AP022563">
    <property type="protein sequence ID" value="BBX16983.1"/>
    <property type="molecule type" value="Genomic_DNA"/>
</dbReference>
<dbReference type="InterPro" id="IPR050509">
    <property type="entry name" value="CoA-transferase_III"/>
</dbReference>
<proteinExistence type="inferred from homology"/>
<evidence type="ECO:0000256" key="2">
    <source>
        <dbReference type="ARBA" id="ARBA00022679"/>
    </source>
</evidence>
<dbReference type="PANTHER" id="PTHR48228">
    <property type="entry name" value="SUCCINYL-COA--D-CITRAMALATE COA-TRANSFERASE"/>
    <property type="match status" value="1"/>
</dbReference>
<gene>
    <name evidence="4" type="ORF">MDUV_18430</name>
</gene>
<evidence type="ECO:0000256" key="1">
    <source>
        <dbReference type="ARBA" id="ARBA00008383"/>
    </source>
</evidence>
<evidence type="ECO:0000313" key="5">
    <source>
        <dbReference type="Proteomes" id="UP000467006"/>
    </source>
</evidence>
<dbReference type="InterPro" id="IPR003673">
    <property type="entry name" value="CoA-Trfase_fam_III"/>
</dbReference>
<keyword evidence="5" id="KW-1185">Reference proteome</keyword>
<dbReference type="PANTHER" id="PTHR48228:SF6">
    <property type="entry name" value="L-CARNITINE COA-TRANSFERASE"/>
    <property type="match status" value="1"/>
</dbReference>
<evidence type="ECO:0000256" key="3">
    <source>
        <dbReference type="SAM" id="MobiDB-lite"/>
    </source>
</evidence>
<dbReference type="InterPro" id="IPR044855">
    <property type="entry name" value="CoA-Trfase_III_dom3_sf"/>
</dbReference>
<dbReference type="RefSeq" id="WP_197747159.1">
    <property type="nucleotide sequence ID" value="NZ_AP022563.1"/>
</dbReference>
<sequence length="371" mass="38388">MTTGALAGLRVLDAASLLAAPLISSVLADHGADVVRLEPPGGDPYRESARHLWALTARGKRSLVLDPEVAVDRRQLHAVIPGIDVVVVNEPTARLQRRGLDHETLAALNSGLIYVHVSGFGLDGPAAGRPGNGTLAEALSGLTHMTGDPDGPPVLPSVPLGDAVMAYVGAFGIMTAWYQRQMNGGAGQVIDVNPVDAMLHMTAPVLSGFDGSAPPPHRLGSRLPGIGLRNVFATGDGGWVAVSASTSRQERSIRELVGAGDSDAPEVALGRWAAARPRDEVLAVLQEARIPVAPVNTAADILADPHLRHRNAIRTLQAEGGDAVPVPAPAPRSLPGAGHPSDRLAGVGEHTAEVLQDWGTRDLGPGPADEG</sequence>
<dbReference type="InterPro" id="IPR023606">
    <property type="entry name" value="CoA-Trfase_III_dom_1_sf"/>
</dbReference>
<dbReference type="AlphaFoldDB" id="A0A7I7JYY6"/>
<dbReference type="Proteomes" id="UP000467006">
    <property type="component" value="Chromosome"/>
</dbReference>
<dbReference type="SUPFAM" id="SSF89796">
    <property type="entry name" value="CoA-transferase family III (CaiB/BaiF)"/>
    <property type="match status" value="1"/>
</dbReference>
<dbReference type="KEGG" id="mdu:MDUV_18430"/>
<dbReference type="Pfam" id="PF02515">
    <property type="entry name" value="CoA_transf_3"/>
    <property type="match status" value="1"/>
</dbReference>
<evidence type="ECO:0000313" key="4">
    <source>
        <dbReference type="EMBL" id="BBX16983.1"/>
    </source>
</evidence>
<dbReference type="GO" id="GO:0016740">
    <property type="term" value="F:transferase activity"/>
    <property type="evidence" value="ECO:0007669"/>
    <property type="project" value="UniProtKB-KW"/>
</dbReference>
<organism evidence="4 5">
    <name type="scientific">Mycolicibacterium duvalii</name>
    <dbReference type="NCBI Taxonomy" id="39688"/>
    <lineage>
        <taxon>Bacteria</taxon>
        <taxon>Bacillati</taxon>
        <taxon>Actinomycetota</taxon>
        <taxon>Actinomycetes</taxon>
        <taxon>Mycobacteriales</taxon>
        <taxon>Mycobacteriaceae</taxon>
        <taxon>Mycolicibacterium</taxon>
    </lineage>
</organism>
<name>A0A7I7JYY6_9MYCO</name>
<dbReference type="Gene3D" id="3.30.1540.10">
    <property type="entry name" value="formyl-coa transferase, domain 3"/>
    <property type="match status" value="1"/>
</dbReference>
<evidence type="ECO:0008006" key="6">
    <source>
        <dbReference type="Google" id="ProtNLM"/>
    </source>
</evidence>
<comment type="similarity">
    <text evidence="1">Belongs to the CoA-transferase III family.</text>
</comment>
<reference evidence="4 5" key="1">
    <citation type="journal article" date="2019" name="Emerg. Microbes Infect.">
        <title>Comprehensive subspecies identification of 175 nontuberculous mycobacteria species based on 7547 genomic profiles.</title>
        <authorList>
            <person name="Matsumoto Y."/>
            <person name="Kinjo T."/>
            <person name="Motooka D."/>
            <person name="Nabeya D."/>
            <person name="Jung N."/>
            <person name="Uechi K."/>
            <person name="Horii T."/>
            <person name="Iida T."/>
            <person name="Fujita J."/>
            <person name="Nakamura S."/>
        </authorList>
    </citation>
    <scope>NUCLEOTIDE SEQUENCE [LARGE SCALE GENOMIC DNA]</scope>
    <source>
        <strain evidence="4 5">JCM 6396</strain>
    </source>
</reference>
<accession>A0A7I7JYY6</accession>